<proteinExistence type="predicted"/>
<dbReference type="Pfam" id="PF00005">
    <property type="entry name" value="ABC_tran"/>
    <property type="match status" value="1"/>
</dbReference>
<dbReference type="GO" id="GO:0015421">
    <property type="term" value="F:ABC-type oligopeptide transporter activity"/>
    <property type="evidence" value="ECO:0007669"/>
    <property type="project" value="TreeGrafter"/>
</dbReference>
<dbReference type="VEuPathDB" id="VectorBase:GMOY003433"/>
<reference evidence="11" key="1">
    <citation type="submission" date="2020-05" db="UniProtKB">
        <authorList>
            <consortium name="EnsemblMetazoa"/>
        </authorList>
    </citation>
    <scope>IDENTIFICATION</scope>
    <source>
        <strain evidence="11">Yale</strain>
    </source>
</reference>
<dbReference type="PhylomeDB" id="A0A1B0FI15"/>
<dbReference type="InterPro" id="IPR003593">
    <property type="entry name" value="AAA+_ATPase"/>
</dbReference>
<evidence type="ECO:0000256" key="7">
    <source>
        <dbReference type="ARBA" id="ARBA00023136"/>
    </source>
</evidence>
<dbReference type="SMART" id="SM00382">
    <property type="entry name" value="AAA"/>
    <property type="match status" value="1"/>
</dbReference>
<evidence type="ECO:0000256" key="4">
    <source>
        <dbReference type="ARBA" id="ARBA00022741"/>
    </source>
</evidence>
<dbReference type="GO" id="GO:0016887">
    <property type="term" value="F:ATP hydrolysis activity"/>
    <property type="evidence" value="ECO:0007669"/>
    <property type="project" value="InterPro"/>
</dbReference>
<dbReference type="Proteomes" id="UP000092444">
    <property type="component" value="Unassembled WGS sequence"/>
</dbReference>
<dbReference type="STRING" id="37546.A0A1B0FI15"/>
<keyword evidence="7 8" id="KW-0472">Membrane</keyword>
<evidence type="ECO:0000256" key="3">
    <source>
        <dbReference type="ARBA" id="ARBA00022692"/>
    </source>
</evidence>
<dbReference type="Gene3D" id="3.40.50.300">
    <property type="entry name" value="P-loop containing nucleotide triphosphate hydrolases"/>
    <property type="match status" value="1"/>
</dbReference>
<accession>A0A1B0FI15</accession>
<dbReference type="CDD" id="cd03249">
    <property type="entry name" value="ABC_MTABC3_MDL1_MDL2"/>
    <property type="match status" value="1"/>
</dbReference>
<dbReference type="InterPro" id="IPR027417">
    <property type="entry name" value="P-loop_NTPase"/>
</dbReference>
<dbReference type="EnsemblMetazoa" id="GMOY003433-RA">
    <property type="protein sequence ID" value="GMOY003433-PA"/>
    <property type="gene ID" value="GMOY003433"/>
</dbReference>
<feature type="domain" description="ABC transporter" evidence="9">
    <location>
        <begin position="424"/>
        <end position="663"/>
    </location>
</feature>
<dbReference type="PANTHER" id="PTHR43394">
    <property type="entry name" value="ATP-DEPENDENT PERMEASE MDL1, MITOCHONDRIAL"/>
    <property type="match status" value="1"/>
</dbReference>
<dbReference type="SUPFAM" id="SSF90123">
    <property type="entry name" value="ABC transporter transmembrane region"/>
    <property type="match status" value="1"/>
</dbReference>
<dbReference type="PROSITE" id="PS50929">
    <property type="entry name" value="ABC_TM1F"/>
    <property type="match status" value="1"/>
</dbReference>
<keyword evidence="3 8" id="KW-0812">Transmembrane</keyword>
<dbReference type="PIRSF" id="PIRSF002773">
    <property type="entry name" value="ABC_prm/ATPase_B"/>
    <property type="match status" value="1"/>
</dbReference>
<evidence type="ECO:0000256" key="6">
    <source>
        <dbReference type="ARBA" id="ARBA00022989"/>
    </source>
</evidence>
<dbReference type="GO" id="GO:0005743">
    <property type="term" value="C:mitochondrial inner membrane"/>
    <property type="evidence" value="ECO:0007669"/>
    <property type="project" value="UniProtKB-SubCell"/>
</dbReference>
<keyword evidence="12" id="KW-1185">Reference proteome</keyword>
<feature type="transmembrane region" description="Helical" evidence="8">
    <location>
        <begin position="249"/>
        <end position="269"/>
    </location>
</feature>
<feature type="transmembrane region" description="Helical" evidence="8">
    <location>
        <begin position="106"/>
        <end position="126"/>
    </location>
</feature>
<feature type="transmembrane region" description="Helical" evidence="8">
    <location>
        <begin position="146"/>
        <end position="170"/>
    </location>
</feature>
<evidence type="ECO:0000313" key="11">
    <source>
        <dbReference type="EnsemblMetazoa" id="GMOY003433-PA"/>
    </source>
</evidence>
<evidence type="ECO:0000313" key="12">
    <source>
        <dbReference type="Proteomes" id="UP000092444"/>
    </source>
</evidence>
<evidence type="ECO:0000256" key="1">
    <source>
        <dbReference type="ARBA" id="ARBA00004448"/>
    </source>
</evidence>
<dbReference type="PANTHER" id="PTHR43394:SF1">
    <property type="entry name" value="ATP-BINDING CASSETTE SUB-FAMILY B MEMBER 10, MITOCHONDRIAL"/>
    <property type="match status" value="1"/>
</dbReference>
<dbReference type="InterPro" id="IPR003439">
    <property type="entry name" value="ABC_transporter-like_ATP-bd"/>
</dbReference>
<feature type="domain" description="ABC transmembrane type-1" evidence="10">
    <location>
        <begin position="108"/>
        <end position="390"/>
    </location>
</feature>
<evidence type="ECO:0000259" key="10">
    <source>
        <dbReference type="PROSITE" id="PS50929"/>
    </source>
</evidence>
<dbReference type="PROSITE" id="PS50893">
    <property type="entry name" value="ABC_TRANSPORTER_2"/>
    <property type="match status" value="1"/>
</dbReference>
<evidence type="ECO:0000256" key="2">
    <source>
        <dbReference type="ARBA" id="ARBA00022448"/>
    </source>
</evidence>
<name>A0A1B0FI15_GLOMM</name>
<sequence>MLMQCLQNHGRYKFGQFIIGYQTRHFSIGGYMKKNVQLLNHTNTHLLQAIHLPKMQLIRNTGYRANASAQKVKVRRKDMVRLISLAKSEKLVLAGKRLNFKQAGQISAAIGCLIISSAITMSVPYALGKTLDIMFDKGDNQSMVKLKNFCAILCGVFVIGGLANFGRVYLFNTLRIVRDLRLRLYRCMLNQESAWFDQKGSGELVSRLNTDAYSVGNSLSQNLSDGLRSICMVLAGTAMMIYTSPQLTLIGTCVVPCVGGIAVIYGRYVRTITRTLLDKFAEIFKSAEERLSNIKAVKTFCKEAYETNNFKDLLSDAVKLGYKDAMARAMFFGLTGMSGNVIIISVLYYGGTLVVNDVLSIGELTSFILYAGYSSISINGLSNFYTELNKGIGSAQRIWEILDRKYEIPLNFGIIPSEKPKGQVVFDNVKFCFPARPKNIVLDNFTLVLRPGETTALVGRSGSGKTTIATLLLRLYDPLSGRIVLDDVDLRDLSPIWLRSHIGAVNQEPVLFSGTIRDNILYGLNPNANFTESHLEEAVRKAHVDEFSSQLPDGLDTLVGQRGVLLSGGQKQRVAIARALIKNPTILILDEATSALDSVSEELVQNALDELAKGRTCLTIAHRLSTIRNANTIAVLDNGHVIEQGSYEQLITQNVGTFKELVKKQAFLMNS</sequence>
<dbReference type="CDD" id="cd18573">
    <property type="entry name" value="ABC_6TM_ABCB10_like"/>
    <property type="match status" value="1"/>
</dbReference>
<protein>
    <recommendedName>
        <fullName evidence="13">ATP-binding cassette sub-family B member 10, mitochondrial</fullName>
    </recommendedName>
</protein>
<feature type="transmembrane region" description="Helical" evidence="8">
    <location>
        <begin position="329"/>
        <end position="350"/>
    </location>
</feature>
<dbReference type="PROSITE" id="PS00211">
    <property type="entry name" value="ABC_TRANSPORTER_1"/>
    <property type="match status" value="1"/>
</dbReference>
<dbReference type="InterPro" id="IPR011527">
    <property type="entry name" value="ABC1_TM_dom"/>
</dbReference>
<keyword evidence="6 8" id="KW-1133">Transmembrane helix</keyword>
<evidence type="ECO:0000256" key="8">
    <source>
        <dbReference type="SAM" id="Phobius"/>
    </source>
</evidence>
<dbReference type="InterPro" id="IPR017871">
    <property type="entry name" value="ABC_transporter-like_CS"/>
</dbReference>
<dbReference type="SUPFAM" id="SSF52540">
    <property type="entry name" value="P-loop containing nucleoside triphosphate hydrolases"/>
    <property type="match status" value="1"/>
</dbReference>
<keyword evidence="2" id="KW-0813">Transport</keyword>
<evidence type="ECO:0008006" key="13">
    <source>
        <dbReference type="Google" id="ProtNLM"/>
    </source>
</evidence>
<dbReference type="InterPro" id="IPR039421">
    <property type="entry name" value="Type_1_exporter"/>
</dbReference>
<organism evidence="11 12">
    <name type="scientific">Glossina morsitans morsitans</name>
    <name type="common">Savannah tsetse fly</name>
    <dbReference type="NCBI Taxonomy" id="37546"/>
    <lineage>
        <taxon>Eukaryota</taxon>
        <taxon>Metazoa</taxon>
        <taxon>Ecdysozoa</taxon>
        <taxon>Arthropoda</taxon>
        <taxon>Hexapoda</taxon>
        <taxon>Insecta</taxon>
        <taxon>Pterygota</taxon>
        <taxon>Neoptera</taxon>
        <taxon>Endopterygota</taxon>
        <taxon>Diptera</taxon>
        <taxon>Brachycera</taxon>
        <taxon>Muscomorpha</taxon>
        <taxon>Hippoboscoidea</taxon>
        <taxon>Glossinidae</taxon>
        <taxon>Glossina</taxon>
    </lineage>
</organism>
<dbReference type="GO" id="GO:0090374">
    <property type="term" value="P:oligopeptide export from mitochondrion"/>
    <property type="evidence" value="ECO:0007669"/>
    <property type="project" value="TreeGrafter"/>
</dbReference>
<dbReference type="AlphaFoldDB" id="A0A1B0FI15"/>
<dbReference type="FunFam" id="3.40.50.300:FF:000403">
    <property type="entry name" value="ATP-binding cassette sub-family B member 8, mitochondrial"/>
    <property type="match status" value="1"/>
</dbReference>
<evidence type="ECO:0000256" key="5">
    <source>
        <dbReference type="ARBA" id="ARBA00022840"/>
    </source>
</evidence>
<dbReference type="Pfam" id="PF00664">
    <property type="entry name" value="ABC_membrane"/>
    <property type="match status" value="1"/>
</dbReference>
<dbReference type="EMBL" id="CCAG010013226">
    <property type="status" value="NOT_ANNOTATED_CDS"/>
    <property type="molecule type" value="Genomic_DNA"/>
</dbReference>
<keyword evidence="4" id="KW-0547">Nucleotide-binding</keyword>
<dbReference type="Gene3D" id="1.20.1560.10">
    <property type="entry name" value="ABC transporter type 1, transmembrane domain"/>
    <property type="match status" value="1"/>
</dbReference>
<comment type="subcellular location">
    <subcellularLocation>
        <location evidence="1">Mitochondrion inner membrane</location>
        <topology evidence="1">Multi-pass membrane protein</topology>
    </subcellularLocation>
</comment>
<dbReference type="GO" id="GO:0005524">
    <property type="term" value="F:ATP binding"/>
    <property type="evidence" value="ECO:0007669"/>
    <property type="project" value="UniProtKB-KW"/>
</dbReference>
<keyword evidence="5" id="KW-0067">ATP-binding</keyword>
<evidence type="ECO:0000259" key="9">
    <source>
        <dbReference type="PROSITE" id="PS50893"/>
    </source>
</evidence>
<dbReference type="InterPro" id="IPR036640">
    <property type="entry name" value="ABC1_TM_sf"/>
</dbReference>